<feature type="transmembrane region" description="Helical" evidence="7">
    <location>
        <begin position="12"/>
        <end position="33"/>
    </location>
</feature>
<evidence type="ECO:0000256" key="1">
    <source>
        <dbReference type="ARBA" id="ARBA00004651"/>
    </source>
</evidence>
<reference evidence="9 10" key="1">
    <citation type="submission" date="2018-06" db="EMBL/GenBank/DDBJ databases">
        <title>Paenibacillus montanisoli sp. nov., isolated from mountain area soil.</title>
        <authorList>
            <person name="Wu M."/>
        </authorList>
    </citation>
    <scope>NUCLEOTIDE SEQUENCE [LARGE SCALE GENOMIC DNA]</scope>
    <source>
        <strain evidence="9 10">RA17</strain>
    </source>
</reference>
<evidence type="ECO:0000256" key="2">
    <source>
        <dbReference type="ARBA" id="ARBA00022448"/>
    </source>
</evidence>
<sequence>MVTGRKNALLWIHYLVCFIVAAAALFPIVWMAIAGFKSKAEVLVTPFRFFPKEWITSNYAMILKDPVFSRSMLITFVGAVIFMFLSIIIASLSAFAFARLEFPFKNTLFVYAIITMFIPGTALLIPIFIVVTKMHLLNTMAGLIIPGIASAGHMFFVRQFYLNIPSQLEEAALIDGSTRFGTYRHIFLPLSYPPFVIIGISSFLGYWNSYIWPVLIITEPKLFQVTQFIGNFRSERSSEEALLMAGGTLTVIPVILVFLFFQKHLVQGIKLSGIK</sequence>
<evidence type="ECO:0000256" key="5">
    <source>
        <dbReference type="ARBA" id="ARBA00022989"/>
    </source>
</evidence>
<comment type="caution">
    <text evidence="9">The sequence shown here is derived from an EMBL/GenBank/DDBJ whole genome shotgun (WGS) entry which is preliminary data.</text>
</comment>
<dbReference type="Gene3D" id="1.10.3720.10">
    <property type="entry name" value="MetI-like"/>
    <property type="match status" value="1"/>
</dbReference>
<comment type="subcellular location">
    <subcellularLocation>
        <location evidence="1 7">Cell membrane</location>
        <topology evidence="1 7">Multi-pass membrane protein</topology>
    </subcellularLocation>
</comment>
<name>A0A328U270_9BACL</name>
<keyword evidence="5 7" id="KW-1133">Transmembrane helix</keyword>
<dbReference type="EMBL" id="QLUW01000005">
    <property type="protein sequence ID" value="RAP74094.1"/>
    <property type="molecule type" value="Genomic_DNA"/>
</dbReference>
<dbReference type="Proteomes" id="UP000249260">
    <property type="component" value="Unassembled WGS sequence"/>
</dbReference>
<dbReference type="RefSeq" id="WP_112884882.1">
    <property type="nucleotide sequence ID" value="NZ_QLUW01000005.1"/>
</dbReference>
<dbReference type="PANTHER" id="PTHR43744">
    <property type="entry name" value="ABC TRANSPORTER PERMEASE PROTEIN MG189-RELATED-RELATED"/>
    <property type="match status" value="1"/>
</dbReference>
<dbReference type="InterPro" id="IPR000515">
    <property type="entry name" value="MetI-like"/>
</dbReference>
<evidence type="ECO:0000256" key="4">
    <source>
        <dbReference type="ARBA" id="ARBA00022692"/>
    </source>
</evidence>
<proteinExistence type="inferred from homology"/>
<evidence type="ECO:0000256" key="3">
    <source>
        <dbReference type="ARBA" id="ARBA00022475"/>
    </source>
</evidence>
<keyword evidence="2 7" id="KW-0813">Transport</keyword>
<protein>
    <submittedName>
        <fullName evidence="9">Carbohydrate ABC transporter permease</fullName>
    </submittedName>
</protein>
<feature type="transmembrane region" description="Helical" evidence="7">
    <location>
        <begin position="108"/>
        <end position="130"/>
    </location>
</feature>
<feature type="transmembrane region" description="Helical" evidence="7">
    <location>
        <begin position="186"/>
        <end position="207"/>
    </location>
</feature>
<dbReference type="PANTHER" id="PTHR43744:SF12">
    <property type="entry name" value="ABC TRANSPORTER PERMEASE PROTEIN MG189-RELATED"/>
    <property type="match status" value="1"/>
</dbReference>
<feature type="transmembrane region" description="Helical" evidence="7">
    <location>
        <begin position="241"/>
        <end position="261"/>
    </location>
</feature>
<evidence type="ECO:0000259" key="8">
    <source>
        <dbReference type="PROSITE" id="PS50928"/>
    </source>
</evidence>
<evidence type="ECO:0000256" key="7">
    <source>
        <dbReference type="RuleBase" id="RU363032"/>
    </source>
</evidence>
<feature type="transmembrane region" description="Helical" evidence="7">
    <location>
        <begin position="136"/>
        <end position="157"/>
    </location>
</feature>
<dbReference type="Pfam" id="PF00528">
    <property type="entry name" value="BPD_transp_1"/>
    <property type="match status" value="1"/>
</dbReference>
<dbReference type="GO" id="GO:0055085">
    <property type="term" value="P:transmembrane transport"/>
    <property type="evidence" value="ECO:0007669"/>
    <property type="project" value="InterPro"/>
</dbReference>
<dbReference type="OrthoDB" id="9771544at2"/>
<comment type="similarity">
    <text evidence="7">Belongs to the binding-protein-dependent transport system permease family.</text>
</comment>
<dbReference type="GO" id="GO:0005886">
    <property type="term" value="C:plasma membrane"/>
    <property type="evidence" value="ECO:0007669"/>
    <property type="project" value="UniProtKB-SubCell"/>
</dbReference>
<keyword evidence="4 7" id="KW-0812">Transmembrane</keyword>
<organism evidence="9 10">
    <name type="scientific">Paenibacillus montanisoli</name>
    <dbReference type="NCBI Taxonomy" id="2081970"/>
    <lineage>
        <taxon>Bacteria</taxon>
        <taxon>Bacillati</taxon>
        <taxon>Bacillota</taxon>
        <taxon>Bacilli</taxon>
        <taxon>Bacillales</taxon>
        <taxon>Paenibacillaceae</taxon>
        <taxon>Paenibacillus</taxon>
    </lineage>
</organism>
<feature type="transmembrane region" description="Helical" evidence="7">
    <location>
        <begin position="73"/>
        <end position="96"/>
    </location>
</feature>
<evidence type="ECO:0000256" key="6">
    <source>
        <dbReference type="ARBA" id="ARBA00023136"/>
    </source>
</evidence>
<dbReference type="SUPFAM" id="SSF161098">
    <property type="entry name" value="MetI-like"/>
    <property type="match status" value="1"/>
</dbReference>
<keyword evidence="10" id="KW-1185">Reference proteome</keyword>
<keyword evidence="6 7" id="KW-0472">Membrane</keyword>
<evidence type="ECO:0000313" key="9">
    <source>
        <dbReference type="EMBL" id="RAP74094.1"/>
    </source>
</evidence>
<dbReference type="InterPro" id="IPR035906">
    <property type="entry name" value="MetI-like_sf"/>
</dbReference>
<feature type="domain" description="ABC transmembrane type-1" evidence="8">
    <location>
        <begin position="72"/>
        <end position="261"/>
    </location>
</feature>
<gene>
    <name evidence="9" type="ORF">DL346_23775</name>
</gene>
<accession>A0A328U270</accession>
<dbReference type="CDD" id="cd06261">
    <property type="entry name" value="TM_PBP2"/>
    <property type="match status" value="1"/>
</dbReference>
<dbReference type="AlphaFoldDB" id="A0A328U270"/>
<dbReference type="PROSITE" id="PS50928">
    <property type="entry name" value="ABC_TM1"/>
    <property type="match status" value="1"/>
</dbReference>
<keyword evidence="3" id="KW-1003">Cell membrane</keyword>
<evidence type="ECO:0000313" key="10">
    <source>
        <dbReference type="Proteomes" id="UP000249260"/>
    </source>
</evidence>